<dbReference type="KEGG" id="pswu:SY83_17650"/>
<name>A0A172TLA5_9BACL</name>
<dbReference type="SMART" id="SM01134">
    <property type="entry name" value="DeoRC"/>
    <property type="match status" value="1"/>
</dbReference>
<gene>
    <name evidence="5" type="ORF">SY83_17650</name>
</gene>
<dbReference type="SUPFAM" id="SSF100950">
    <property type="entry name" value="NagB/RpiA/CoA transferase-like"/>
    <property type="match status" value="1"/>
</dbReference>
<evidence type="ECO:0000313" key="5">
    <source>
        <dbReference type="EMBL" id="ANE47810.1"/>
    </source>
</evidence>
<dbReference type="InterPro" id="IPR001034">
    <property type="entry name" value="DeoR_HTH"/>
</dbReference>
<evidence type="ECO:0000256" key="3">
    <source>
        <dbReference type="ARBA" id="ARBA00023163"/>
    </source>
</evidence>
<dbReference type="RefSeq" id="WP_068608902.1">
    <property type="nucleotide sequence ID" value="NZ_CP011388.1"/>
</dbReference>
<dbReference type="Gene3D" id="1.10.10.10">
    <property type="entry name" value="Winged helix-like DNA-binding domain superfamily/Winged helix DNA-binding domain"/>
    <property type="match status" value="1"/>
</dbReference>
<dbReference type="InterPro" id="IPR014036">
    <property type="entry name" value="DeoR-like_C"/>
</dbReference>
<dbReference type="PANTHER" id="PTHR30363:SF44">
    <property type="entry name" value="AGA OPERON TRANSCRIPTIONAL REPRESSOR-RELATED"/>
    <property type="match status" value="1"/>
</dbReference>
<evidence type="ECO:0000256" key="1">
    <source>
        <dbReference type="ARBA" id="ARBA00023015"/>
    </source>
</evidence>
<keyword evidence="3" id="KW-0804">Transcription</keyword>
<evidence type="ECO:0000313" key="6">
    <source>
        <dbReference type="Proteomes" id="UP000076927"/>
    </source>
</evidence>
<dbReference type="OrthoDB" id="9797223at2"/>
<dbReference type="SMART" id="SM00420">
    <property type="entry name" value="HTH_DEOR"/>
    <property type="match status" value="1"/>
</dbReference>
<sequence>MSESILNKGDQRRESILQHLKSQGRITVQYIIEEFGCSEATARRDLEVLANREPVVRTLGGAQYEGFSTAKETSFFEKKAQYWTEKEAIAERAASLIEKGDIIGLTGGSTTYLISRAIKHMQGITVVTNAVNVAMELAESEGIQVVVTGGVLRNNSFELCGPLAERMVEHIHIGKMFIGIDGFSVNQGLTTYSEQEAHIAQLLIRRSAFTAAVFDHTKVGRSSLFSIAPIRDIHACITNQPLPEPFERILTERNVNIYLPHTTTEVIT</sequence>
<organism evidence="5 6">
    <name type="scientific">Paenibacillus swuensis</name>
    <dbReference type="NCBI Taxonomy" id="1178515"/>
    <lineage>
        <taxon>Bacteria</taxon>
        <taxon>Bacillati</taxon>
        <taxon>Bacillota</taxon>
        <taxon>Bacilli</taxon>
        <taxon>Bacillales</taxon>
        <taxon>Paenibacillaceae</taxon>
        <taxon>Paenibacillus</taxon>
    </lineage>
</organism>
<dbReference type="InterPro" id="IPR037171">
    <property type="entry name" value="NagB/RpiA_transferase-like"/>
</dbReference>
<feature type="domain" description="HTH deoR-type" evidence="4">
    <location>
        <begin position="9"/>
        <end position="64"/>
    </location>
</feature>
<dbReference type="GO" id="GO:0003700">
    <property type="term" value="F:DNA-binding transcription factor activity"/>
    <property type="evidence" value="ECO:0007669"/>
    <property type="project" value="InterPro"/>
</dbReference>
<accession>A0A172TLA5</accession>
<dbReference type="PROSITE" id="PS51000">
    <property type="entry name" value="HTH_DEOR_2"/>
    <property type="match status" value="1"/>
</dbReference>
<dbReference type="Pfam" id="PF00455">
    <property type="entry name" value="DeoRC"/>
    <property type="match status" value="1"/>
</dbReference>
<dbReference type="InterPro" id="IPR036388">
    <property type="entry name" value="WH-like_DNA-bd_sf"/>
</dbReference>
<evidence type="ECO:0000259" key="4">
    <source>
        <dbReference type="PROSITE" id="PS51000"/>
    </source>
</evidence>
<dbReference type="InterPro" id="IPR018356">
    <property type="entry name" value="Tscrpt_reg_HTH_DeoR_CS"/>
</dbReference>
<dbReference type="GO" id="GO:0003677">
    <property type="term" value="F:DNA binding"/>
    <property type="evidence" value="ECO:0007669"/>
    <property type="project" value="UniProtKB-KW"/>
</dbReference>
<dbReference type="AlphaFoldDB" id="A0A172TLA5"/>
<keyword evidence="1" id="KW-0805">Transcription regulation</keyword>
<dbReference type="PATRIC" id="fig|1178515.4.peg.3554"/>
<dbReference type="InterPro" id="IPR050313">
    <property type="entry name" value="Carb_Metab_HTH_regulators"/>
</dbReference>
<dbReference type="PANTHER" id="PTHR30363">
    <property type="entry name" value="HTH-TYPE TRANSCRIPTIONAL REGULATOR SRLR-RELATED"/>
    <property type="match status" value="1"/>
</dbReference>
<evidence type="ECO:0000256" key="2">
    <source>
        <dbReference type="ARBA" id="ARBA00023125"/>
    </source>
</evidence>
<reference evidence="5 6" key="1">
    <citation type="submission" date="2015-01" db="EMBL/GenBank/DDBJ databases">
        <title>Paenibacillus swuensis/DY6/whole genome sequencing.</title>
        <authorList>
            <person name="Kim M.K."/>
            <person name="Srinivasan S."/>
            <person name="Lee J.-J."/>
        </authorList>
    </citation>
    <scope>NUCLEOTIDE SEQUENCE [LARGE SCALE GENOMIC DNA]</scope>
    <source>
        <strain evidence="5 6">DY6</strain>
    </source>
</reference>
<keyword evidence="2" id="KW-0238">DNA-binding</keyword>
<dbReference type="InterPro" id="IPR036390">
    <property type="entry name" value="WH_DNA-bd_sf"/>
</dbReference>
<dbReference type="PROSITE" id="PS00894">
    <property type="entry name" value="HTH_DEOR_1"/>
    <property type="match status" value="1"/>
</dbReference>
<dbReference type="EMBL" id="CP011388">
    <property type="protein sequence ID" value="ANE47810.1"/>
    <property type="molecule type" value="Genomic_DNA"/>
</dbReference>
<dbReference type="STRING" id="1178515.SY83_17650"/>
<keyword evidence="6" id="KW-1185">Reference proteome</keyword>
<dbReference type="SUPFAM" id="SSF46785">
    <property type="entry name" value="Winged helix' DNA-binding domain"/>
    <property type="match status" value="1"/>
</dbReference>
<dbReference type="Gene3D" id="3.40.50.1360">
    <property type="match status" value="1"/>
</dbReference>
<dbReference type="Pfam" id="PF08220">
    <property type="entry name" value="HTH_DeoR"/>
    <property type="match status" value="1"/>
</dbReference>
<proteinExistence type="predicted"/>
<dbReference type="Proteomes" id="UP000076927">
    <property type="component" value="Chromosome"/>
</dbReference>
<protein>
    <submittedName>
        <fullName evidence="5">DeoR faimly transcriptional regulator</fullName>
    </submittedName>
</protein>